<gene>
    <name evidence="5" type="ORF">ACHHYP_03499</name>
</gene>
<dbReference type="Pfam" id="PF06011">
    <property type="entry name" value="TRP"/>
    <property type="match status" value="1"/>
</dbReference>
<feature type="region of interest" description="Disordered" evidence="1">
    <location>
        <begin position="49"/>
        <end position="120"/>
    </location>
</feature>
<feature type="region of interest" description="Disordered" evidence="1">
    <location>
        <begin position="137"/>
        <end position="213"/>
    </location>
</feature>
<feature type="transmembrane region" description="Helical" evidence="2">
    <location>
        <begin position="724"/>
        <end position="741"/>
    </location>
</feature>
<name>A0A1V9Z3I0_ACHHY</name>
<keyword evidence="2" id="KW-1133">Transmembrane helix</keyword>
<reference evidence="5 6" key="1">
    <citation type="journal article" date="2014" name="Genome Biol. Evol.">
        <title>The secreted proteins of Achlya hypogyna and Thraustotheca clavata identify the ancestral oomycete secretome and reveal gene acquisitions by horizontal gene transfer.</title>
        <authorList>
            <person name="Misner I."/>
            <person name="Blouin N."/>
            <person name="Leonard G."/>
            <person name="Richards T.A."/>
            <person name="Lane C.E."/>
        </authorList>
    </citation>
    <scope>NUCLEOTIDE SEQUENCE [LARGE SCALE GENOMIC DNA]</scope>
    <source>
        <strain evidence="5 6">ATCC 48635</strain>
    </source>
</reference>
<dbReference type="GO" id="GO:0016020">
    <property type="term" value="C:membrane"/>
    <property type="evidence" value="ECO:0007669"/>
    <property type="project" value="TreeGrafter"/>
</dbReference>
<feature type="signal peptide" evidence="3">
    <location>
        <begin position="1"/>
        <end position="19"/>
    </location>
</feature>
<organism evidence="5 6">
    <name type="scientific">Achlya hypogyna</name>
    <name type="common">Oomycete</name>
    <name type="synonym">Protoachlya hypogyna</name>
    <dbReference type="NCBI Taxonomy" id="1202772"/>
    <lineage>
        <taxon>Eukaryota</taxon>
        <taxon>Sar</taxon>
        <taxon>Stramenopiles</taxon>
        <taxon>Oomycota</taxon>
        <taxon>Saprolegniomycetes</taxon>
        <taxon>Saprolegniales</taxon>
        <taxon>Achlyaceae</taxon>
        <taxon>Achlya</taxon>
    </lineage>
</organism>
<proteinExistence type="predicted"/>
<feature type="transmembrane region" description="Helical" evidence="2">
    <location>
        <begin position="597"/>
        <end position="621"/>
    </location>
</feature>
<keyword evidence="6" id="KW-1185">Reference proteome</keyword>
<dbReference type="InterPro" id="IPR040241">
    <property type="entry name" value="TRP_Flc/Pkd2-like"/>
</dbReference>
<feature type="compositionally biased region" description="Low complexity" evidence="1">
    <location>
        <begin position="139"/>
        <end position="213"/>
    </location>
</feature>
<accession>A0A1V9Z3I0</accession>
<feature type="domain" description="TRP C-terminal" evidence="4">
    <location>
        <begin position="404"/>
        <end position="766"/>
    </location>
</feature>
<dbReference type="PANTHER" id="PTHR31145:SF6">
    <property type="entry name" value="INTEGRAL MEMBRANE PROTEIN (AFU_ORTHOLOGUE AFUA_7G01610)"/>
    <property type="match status" value="1"/>
</dbReference>
<evidence type="ECO:0000313" key="5">
    <source>
        <dbReference type="EMBL" id="OQR92564.1"/>
    </source>
</evidence>
<evidence type="ECO:0000256" key="1">
    <source>
        <dbReference type="SAM" id="MobiDB-lite"/>
    </source>
</evidence>
<feature type="chain" id="PRO_5010718029" description="TRP C-terminal domain-containing protein" evidence="3">
    <location>
        <begin position="20"/>
        <end position="839"/>
    </location>
</feature>
<keyword evidence="2" id="KW-0812">Transmembrane</keyword>
<feature type="region of interest" description="Disordered" evidence="1">
    <location>
        <begin position="815"/>
        <end position="839"/>
    </location>
</feature>
<comment type="caution">
    <text evidence="5">The sequence shown here is derived from an EMBL/GenBank/DDBJ whole genome shotgun (WGS) entry which is preliminary data.</text>
</comment>
<evidence type="ECO:0000256" key="2">
    <source>
        <dbReference type="SAM" id="Phobius"/>
    </source>
</evidence>
<evidence type="ECO:0000313" key="6">
    <source>
        <dbReference type="Proteomes" id="UP000243579"/>
    </source>
</evidence>
<feature type="transmembrane region" description="Helical" evidence="2">
    <location>
        <begin position="684"/>
        <end position="703"/>
    </location>
</feature>
<feature type="transmembrane region" description="Helical" evidence="2">
    <location>
        <begin position="520"/>
        <end position="544"/>
    </location>
</feature>
<dbReference type="EMBL" id="JNBR01000452">
    <property type="protein sequence ID" value="OQR92564.1"/>
    <property type="molecule type" value="Genomic_DNA"/>
</dbReference>
<dbReference type="GO" id="GO:0055085">
    <property type="term" value="P:transmembrane transport"/>
    <property type="evidence" value="ECO:0007669"/>
    <property type="project" value="TreeGrafter"/>
</dbReference>
<feature type="transmembrane region" description="Helical" evidence="2">
    <location>
        <begin position="565"/>
        <end position="585"/>
    </location>
</feature>
<keyword evidence="2" id="KW-0472">Membrane</keyword>
<evidence type="ECO:0000259" key="4">
    <source>
        <dbReference type="Pfam" id="PF06011"/>
    </source>
</evidence>
<keyword evidence="3" id="KW-0732">Signal</keyword>
<protein>
    <recommendedName>
        <fullName evidence="4">TRP C-terminal domain-containing protein</fullName>
    </recommendedName>
</protein>
<dbReference type="PANTHER" id="PTHR31145">
    <property type="entry name" value="INTEGRAL MEMBRANE PROTEIN (AFU_ORTHOLOGUE AFUA_7G01610)"/>
    <property type="match status" value="1"/>
</dbReference>
<sequence>MKSSFFGAVVAALAIEGLAQMTFAPDATPVPGPNTSTTTPIATTLVPTTTVPAGKTTKPVPSTSQPVVPVTDTPSSSSLAPTSVPNGTVVTPVVPVPSPGGNSTNGTSGSTTPTPSASAGSVQCPFIFSSALLSTQVDASPSAPSGGTNSSAGNGTSNTVITLSPPSSVPTPSSSGTSSPISTTSTPPPTFTTKTTPATTSLRPTTPVPTTTDVDLRRRLSDGTGGFSCDAAFYGKWITSGLKCGGQDLDVAKAVAAAACATYKGEVPLSGVTVDACLSTCLFPSCTNDQWDYSAGKPGLGSAIYAGVDFSQWLTSSMKAQLSAKTQGAVTLQKFTMTVANSCSAFGACSCPTVQSANTPNKNGVNPSANNPSANLISNWVPSTRLEQAGVATASVSQTTVYASLAVSGAAAVATSAGAVGSSAATAASAGGGSTTNMINMAQFIVCTSQLNIEHMPQIIQSMGAKLSFSTFSFFVWEGAKPVAANTTAAGRRLVEVSGDNSMTGMERYALAIGIAPNKLLYVTIVGLVLLVAAIGVLLALVLAGGKLFSKDFAAFQVKMVDHAIGALVTLLIVSQYAIGVTAVFEINRVHRDQEPIGVSIFVAVLSLIVFAVGIMVYGYYVVRQHEDDIVDNGMKDHFEKKVHRRYGCLYDEYNYENRFFFVVKMILALLCGMTTGMATWTGLTQVCVLMALNIGFVLLLEVRQPHLAKFVQQTTTLITIMKIASLSLTIFLLTALVGLPNSARNVVSIVILCLQGLVVLFLLVRQVFIFYRQWKLKQSPEEPDTRAGSITMYYGQTQPTPPEAYENKLIGASRQPQPLRPLGGPRQPSFEAGKEYYL</sequence>
<feature type="transmembrane region" description="Helical" evidence="2">
    <location>
        <begin position="660"/>
        <end position="678"/>
    </location>
</feature>
<evidence type="ECO:0000256" key="3">
    <source>
        <dbReference type="SAM" id="SignalP"/>
    </source>
</evidence>
<feature type="transmembrane region" description="Helical" evidence="2">
    <location>
        <begin position="747"/>
        <end position="772"/>
    </location>
</feature>
<dbReference type="InterPro" id="IPR010308">
    <property type="entry name" value="TRP_C"/>
</dbReference>
<dbReference type="Proteomes" id="UP000243579">
    <property type="component" value="Unassembled WGS sequence"/>
</dbReference>
<dbReference type="STRING" id="1202772.A0A1V9Z3I0"/>
<dbReference type="OrthoDB" id="5312224at2759"/>
<dbReference type="AlphaFoldDB" id="A0A1V9Z3I0"/>